<reference evidence="2" key="2">
    <citation type="submission" date="2023-06" db="EMBL/GenBank/DDBJ databases">
        <authorList>
            <consortium name="Lawrence Berkeley National Laboratory"/>
            <person name="Haridas S."/>
            <person name="Hensen N."/>
            <person name="Bonometti L."/>
            <person name="Westerberg I."/>
            <person name="Brannstrom I.O."/>
            <person name="Guillou S."/>
            <person name="Cros-Aarteil S."/>
            <person name="Calhoun S."/>
            <person name="Kuo A."/>
            <person name="Mondo S."/>
            <person name="Pangilinan J."/>
            <person name="Riley R."/>
            <person name="Labutti K."/>
            <person name="Andreopoulos B."/>
            <person name="Lipzen A."/>
            <person name="Chen C."/>
            <person name="Yanf M."/>
            <person name="Daum C."/>
            <person name="Ng V."/>
            <person name="Clum A."/>
            <person name="Steindorff A."/>
            <person name="Ohm R."/>
            <person name="Martin F."/>
            <person name="Silar P."/>
            <person name="Natvig D."/>
            <person name="Lalanne C."/>
            <person name="Gautier V."/>
            <person name="Ament-Velasquez S.L."/>
            <person name="Kruys A."/>
            <person name="Hutchinson M.I."/>
            <person name="Powell A.J."/>
            <person name="Barry K."/>
            <person name="Miller A.N."/>
            <person name="Grigoriev I.V."/>
            <person name="Debuchy R."/>
            <person name="Gladieux P."/>
            <person name="Thoren M.H."/>
            <person name="Johannesson H."/>
        </authorList>
    </citation>
    <scope>NUCLEOTIDE SEQUENCE</scope>
    <source>
        <strain evidence="2">CBS 314.62</strain>
    </source>
</reference>
<feature type="transmembrane region" description="Helical" evidence="1">
    <location>
        <begin position="47"/>
        <end position="66"/>
    </location>
</feature>
<gene>
    <name evidence="2" type="ORF">B0T22DRAFT_468657</name>
</gene>
<proteinExistence type="predicted"/>
<sequence length="76" mass="8297">MPWLHGQRCLWAFFSPGGMMDEWVSVRTVVCMGGTLVAVFSMSTWGICFFSFASFGFGFGVSFRVFGARAVSHVGG</sequence>
<evidence type="ECO:0000313" key="2">
    <source>
        <dbReference type="EMBL" id="KAK3683719.1"/>
    </source>
</evidence>
<dbReference type="EMBL" id="JAULSO010000004">
    <property type="protein sequence ID" value="KAK3683719.1"/>
    <property type="molecule type" value="Genomic_DNA"/>
</dbReference>
<reference evidence="2" key="1">
    <citation type="journal article" date="2023" name="Mol. Phylogenet. Evol.">
        <title>Genome-scale phylogeny and comparative genomics of the fungal order Sordariales.</title>
        <authorList>
            <person name="Hensen N."/>
            <person name="Bonometti L."/>
            <person name="Westerberg I."/>
            <person name="Brannstrom I.O."/>
            <person name="Guillou S."/>
            <person name="Cros-Aarteil S."/>
            <person name="Calhoun S."/>
            <person name="Haridas S."/>
            <person name="Kuo A."/>
            <person name="Mondo S."/>
            <person name="Pangilinan J."/>
            <person name="Riley R."/>
            <person name="LaButti K."/>
            <person name="Andreopoulos B."/>
            <person name="Lipzen A."/>
            <person name="Chen C."/>
            <person name="Yan M."/>
            <person name="Daum C."/>
            <person name="Ng V."/>
            <person name="Clum A."/>
            <person name="Steindorff A."/>
            <person name="Ohm R.A."/>
            <person name="Martin F."/>
            <person name="Silar P."/>
            <person name="Natvig D.O."/>
            <person name="Lalanne C."/>
            <person name="Gautier V."/>
            <person name="Ament-Velasquez S.L."/>
            <person name="Kruys A."/>
            <person name="Hutchinson M.I."/>
            <person name="Powell A.J."/>
            <person name="Barry K."/>
            <person name="Miller A.N."/>
            <person name="Grigoriev I.V."/>
            <person name="Debuchy R."/>
            <person name="Gladieux P."/>
            <person name="Hiltunen Thoren M."/>
            <person name="Johannesson H."/>
        </authorList>
    </citation>
    <scope>NUCLEOTIDE SEQUENCE</scope>
    <source>
        <strain evidence="2">CBS 314.62</strain>
    </source>
</reference>
<comment type="caution">
    <text evidence="2">The sequence shown here is derived from an EMBL/GenBank/DDBJ whole genome shotgun (WGS) entry which is preliminary data.</text>
</comment>
<keyword evidence="1" id="KW-0812">Transmembrane</keyword>
<protein>
    <recommendedName>
        <fullName evidence="4">Transmembrane protein</fullName>
    </recommendedName>
</protein>
<name>A0AAE0X2Q3_9PEZI</name>
<feature type="transmembrane region" description="Helical" evidence="1">
    <location>
        <begin position="23"/>
        <end position="40"/>
    </location>
</feature>
<keyword evidence="3" id="KW-1185">Reference proteome</keyword>
<evidence type="ECO:0008006" key="4">
    <source>
        <dbReference type="Google" id="ProtNLM"/>
    </source>
</evidence>
<evidence type="ECO:0000256" key="1">
    <source>
        <dbReference type="SAM" id="Phobius"/>
    </source>
</evidence>
<dbReference type="Proteomes" id="UP001270362">
    <property type="component" value="Unassembled WGS sequence"/>
</dbReference>
<organism evidence="2 3">
    <name type="scientific">Podospora appendiculata</name>
    <dbReference type="NCBI Taxonomy" id="314037"/>
    <lineage>
        <taxon>Eukaryota</taxon>
        <taxon>Fungi</taxon>
        <taxon>Dikarya</taxon>
        <taxon>Ascomycota</taxon>
        <taxon>Pezizomycotina</taxon>
        <taxon>Sordariomycetes</taxon>
        <taxon>Sordariomycetidae</taxon>
        <taxon>Sordariales</taxon>
        <taxon>Podosporaceae</taxon>
        <taxon>Podospora</taxon>
    </lineage>
</organism>
<accession>A0AAE0X2Q3</accession>
<dbReference type="AlphaFoldDB" id="A0AAE0X2Q3"/>
<keyword evidence="1" id="KW-0472">Membrane</keyword>
<keyword evidence="1" id="KW-1133">Transmembrane helix</keyword>
<evidence type="ECO:0000313" key="3">
    <source>
        <dbReference type="Proteomes" id="UP001270362"/>
    </source>
</evidence>